<protein>
    <submittedName>
        <fullName evidence="1">5212_t:CDS:1</fullName>
    </submittedName>
</protein>
<evidence type="ECO:0000313" key="2">
    <source>
        <dbReference type="Proteomes" id="UP000789342"/>
    </source>
</evidence>
<sequence length="79" mass="8817">MSDKVARIIMNLLTTEPAYINVMPPPYDTWKTYEEKVVKTLSCLRRDGIAKLSYPALSSGKLADLLSIPEMGNRADLSD</sequence>
<comment type="caution">
    <text evidence="1">The sequence shown here is derived from an EMBL/GenBank/DDBJ whole genome shotgun (WGS) entry which is preliminary data.</text>
</comment>
<dbReference type="AlphaFoldDB" id="A0A9N9IC78"/>
<reference evidence="1" key="1">
    <citation type="submission" date="2021-06" db="EMBL/GenBank/DDBJ databases">
        <authorList>
            <person name="Kallberg Y."/>
            <person name="Tangrot J."/>
            <person name="Rosling A."/>
        </authorList>
    </citation>
    <scope>NUCLEOTIDE SEQUENCE</scope>
    <source>
        <strain evidence="1">CL551</strain>
    </source>
</reference>
<dbReference type="EMBL" id="CAJVPV010025408">
    <property type="protein sequence ID" value="CAG8728876.1"/>
    <property type="molecule type" value="Genomic_DNA"/>
</dbReference>
<name>A0A9N9IC78_9GLOM</name>
<organism evidence="1 2">
    <name type="scientific">Acaulospora morrowiae</name>
    <dbReference type="NCBI Taxonomy" id="94023"/>
    <lineage>
        <taxon>Eukaryota</taxon>
        <taxon>Fungi</taxon>
        <taxon>Fungi incertae sedis</taxon>
        <taxon>Mucoromycota</taxon>
        <taxon>Glomeromycotina</taxon>
        <taxon>Glomeromycetes</taxon>
        <taxon>Diversisporales</taxon>
        <taxon>Acaulosporaceae</taxon>
        <taxon>Acaulospora</taxon>
    </lineage>
</organism>
<accession>A0A9N9IC78</accession>
<proteinExistence type="predicted"/>
<gene>
    <name evidence="1" type="ORF">AMORRO_LOCUS13863</name>
</gene>
<evidence type="ECO:0000313" key="1">
    <source>
        <dbReference type="EMBL" id="CAG8728876.1"/>
    </source>
</evidence>
<keyword evidence="2" id="KW-1185">Reference proteome</keyword>
<dbReference type="Proteomes" id="UP000789342">
    <property type="component" value="Unassembled WGS sequence"/>
</dbReference>